<gene>
    <name evidence="1" type="ORF">QTA56_03555</name>
</gene>
<protein>
    <recommendedName>
        <fullName evidence="3">Phage protein</fullName>
    </recommendedName>
</protein>
<comment type="caution">
    <text evidence="1">The sequence shown here is derived from an EMBL/GenBank/DDBJ whole genome shotgun (WGS) entry which is preliminary data.</text>
</comment>
<sequence>MSAQQFKLIHNFEEISARPNFMESVHISQNEDGIKIKDLVGHYQFKERIKCGIAQCGTKHLKGYIVKLTNGFEIVIGHVCGKNNFGVDFTNKEREFNTQRIHAEQYQTLKETFEKLPELQQQFEEVLDQTGRLTFIDIKMGIKRLQMEAFDYWMNQIIKAKVTSKGAITEEQFKTEQEKEIEEEFSQGWGKKQYVRDTKTVTVAVIDEYDLVAEWHEAEKLKAYFERMHREIRNPAGMPNNVFKKLIKDLRDYEHNLDELKRFCTRGNRLFTQENLMKFSLLFNKSDDLSKVRVFAERYA</sequence>
<proteinExistence type="predicted"/>
<evidence type="ECO:0000313" key="1">
    <source>
        <dbReference type="EMBL" id="MDN0013317.1"/>
    </source>
</evidence>
<name>A0ABT7WKU1_9GAMM</name>
<dbReference type="RefSeq" id="WP_267979568.1">
    <property type="nucleotide sequence ID" value="NZ_JAPQKF010000001.1"/>
</dbReference>
<keyword evidence="2" id="KW-1185">Reference proteome</keyword>
<organism evidence="1 2">
    <name type="scientific">Acinetobacter thutiue</name>
    <dbReference type="NCBI Taxonomy" id="2998078"/>
    <lineage>
        <taxon>Bacteria</taxon>
        <taxon>Pseudomonadati</taxon>
        <taxon>Pseudomonadota</taxon>
        <taxon>Gammaproteobacteria</taxon>
        <taxon>Moraxellales</taxon>
        <taxon>Moraxellaceae</taxon>
        <taxon>Acinetobacter</taxon>
    </lineage>
</organism>
<dbReference type="Proteomes" id="UP001168524">
    <property type="component" value="Unassembled WGS sequence"/>
</dbReference>
<evidence type="ECO:0008006" key="3">
    <source>
        <dbReference type="Google" id="ProtNLM"/>
    </source>
</evidence>
<dbReference type="EMBL" id="JAUDZE010000001">
    <property type="protein sequence ID" value="MDN0013317.1"/>
    <property type="molecule type" value="Genomic_DNA"/>
</dbReference>
<accession>A0ABT7WKU1</accession>
<evidence type="ECO:0000313" key="2">
    <source>
        <dbReference type="Proteomes" id="UP001168524"/>
    </source>
</evidence>
<reference evidence="1" key="1">
    <citation type="submission" date="2023-06" db="EMBL/GenBank/DDBJ databases">
        <title>Two novel species of Acinetobacter isolated from motorbike repairing workshop in Vietnam.</title>
        <authorList>
            <person name="Le N.T.T."/>
        </authorList>
    </citation>
    <scope>NUCLEOTIDE SEQUENCE</scope>
    <source>
        <strain evidence="1">VNH17</strain>
    </source>
</reference>